<dbReference type="EMBL" id="FOFS01000007">
    <property type="protein sequence ID" value="SEQ54041.1"/>
    <property type="molecule type" value="Genomic_DNA"/>
</dbReference>
<dbReference type="GO" id="GO:1990281">
    <property type="term" value="C:efflux pump complex"/>
    <property type="evidence" value="ECO:0007669"/>
    <property type="project" value="TreeGrafter"/>
</dbReference>
<dbReference type="NCBIfam" id="TIGR01730">
    <property type="entry name" value="RND_mfp"/>
    <property type="match status" value="1"/>
</dbReference>
<keyword evidence="5" id="KW-1185">Reference proteome</keyword>
<comment type="similarity">
    <text evidence="1">Belongs to the membrane fusion protein (MFP) (TC 8.A.1) family.</text>
</comment>
<dbReference type="Proteomes" id="UP000199233">
    <property type="component" value="Unassembled WGS sequence"/>
</dbReference>
<evidence type="ECO:0000313" key="4">
    <source>
        <dbReference type="EMBL" id="SEQ54041.1"/>
    </source>
</evidence>
<reference evidence="4 5" key="1">
    <citation type="submission" date="2016-10" db="EMBL/GenBank/DDBJ databases">
        <authorList>
            <person name="de Groot N.N."/>
        </authorList>
    </citation>
    <scope>NUCLEOTIDE SEQUENCE [LARGE SCALE GENOMIC DNA]</scope>
    <source>
        <strain evidence="4 5">DSM 25927</strain>
    </source>
</reference>
<dbReference type="FunFam" id="2.40.30.170:FF:000010">
    <property type="entry name" value="Efflux RND transporter periplasmic adaptor subunit"/>
    <property type="match status" value="1"/>
</dbReference>
<protein>
    <submittedName>
        <fullName evidence="4">Membrane fusion protein, multidrug efflux system</fullName>
    </submittedName>
</protein>
<dbReference type="InterPro" id="IPR058792">
    <property type="entry name" value="Beta-barrel_RND_2"/>
</dbReference>
<dbReference type="Gene3D" id="1.10.287.470">
    <property type="entry name" value="Helix hairpin bin"/>
    <property type="match status" value="1"/>
</dbReference>
<feature type="domain" description="CusB-like beta-barrel" evidence="3">
    <location>
        <begin position="202"/>
        <end position="274"/>
    </location>
</feature>
<dbReference type="PANTHER" id="PTHR30469">
    <property type="entry name" value="MULTIDRUG RESISTANCE PROTEIN MDTA"/>
    <property type="match status" value="1"/>
</dbReference>
<dbReference type="InterPro" id="IPR006143">
    <property type="entry name" value="RND_pump_MFP"/>
</dbReference>
<dbReference type="PANTHER" id="PTHR30469:SF11">
    <property type="entry name" value="BLL4320 PROTEIN"/>
    <property type="match status" value="1"/>
</dbReference>
<dbReference type="SUPFAM" id="SSF111369">
    <property type="entry name" value="HlyD-like secretion proteins"/>
    <property type="match status" value="1"/>
</dbReference>
<evidence type="ECO:0000313" key="5">
    <source>
        <dbReference type="Proteomes" id="UP000199233"/>
    </source>
</evidence>
<dbReference type="Gene3D" id="2.40.50.100">
    <property type="match status" value="1"/>
</dbReference>
<name>A0A1H9GVC4_9GAMM</name>
<gene>
    <name evidence="4" type="ORF">SAMN04488038_107216</name>
</gene>
<feature type="region of interest" description="Disordered" evidence="2">
    <location>
        <begin position="312"/>
        <end position="333"/>
    </location>
</feature>
<dbReference type="Gene3D" id="2.40.30.170">
    <property type="match status" value="1"/>
</dbReference>
<dbReference type="Pfam" id="PF25954">
    <property type="entry name" value="Beta-barrel_RND_2"/>
    <property type="match status" value="1"/>
</dbReference>
<evidence type="ECO:0000256" key="1">
    <source>
        <dbReference type="ARBA" id="ARBA00009477"/>
    </source>
</evidence>
<dbReference type="GO" id="GO:0015562">
    <property type="term" value="F:efflux transmembrane transporter activity"/>
    <property type="evidence" value="ECO:0007669"/>
    <property type="project" value="TreeGrafter"/>
</dbReference>
<evidence type="ECO:0000259" key="3">
    <source>
        <dbReference type="Pfam" id="PF25954"/>
    </source>
</evidence>
<dbReference type="RefSeq" id="WP_093285658.1">
    <property type="nucleotide sequence ID" value="NZ_FOFS01000007.1"/>
</dbReference>
<proteinExistence type="inferred from homology"/>
<accession>A0A1H9GVC4</accession>
<dbReference type="Gene3D" id="2.40.420.20">
    <property type="match status" value="1"/>
</dbReference>
<dbReference type="AlphaFoldDB" id="A0A1H9GVC4"/>
<dbReference type="OrthoDB" id="9806939at2"/>
<sequence>MKRWGILALIVVALVVVIGGIKGYSVYKMIQGFKAQGIPKQSVSTTKAVYSQWQPQLQAIGSLRALRGADLSAEVSGVVEDVVFQSGASAKAGQMLVKLRAADDLAKLDALKASAELAKANHLRDLEQYKANAISKAALDASDATLKSAVAQVAEQQALVNKKLIRAPFAGQLGIRAVDPGQYVAPGTKLVTLQQLDPIYADFTLPQQALAQLKVGQRVQASSDAYTGQAFNGEIAAIDAKVDPDTRNVQLRALLKNPEHKLLPGMFASLKVDTGTPQRYLTLPQAAITFNPYGETVFVLLTAAQLKAERAKNNGAAQGDAKSTTGEPEPEGEQLVAKQVFVTVGATRGDQIAVLSGLKEGDVVVTSGQIKLKTGSAVEVNNTVLPLNNPDPKVRDE</sequence>
<evidence type="ECO:0000256" key="2">
    <source>
        <dbReference type="SAM" id="MobiDB-lite"/>
    </source>
</evidence>
<organism evidence="4 5">
    <name type="scientific">Solimonas aquatica</name>
    <dbReference type="NCBI Taxonomy" id="489703"/>
    <lineage>
        <taxon>Bacteria</taxon>
        <taxon>Pseudomonadati</taxon>
        <taxon>Pseudomonadota</taxon>
        <taxon>Gammaproteobacteria</taxon>
        <taxon>Nevskiales</taxon>
        <taxon>Nevskiaceae</taxon>
        <taxon>Solimonas</taxon>
    </lineage>
</organism>
<dbReference type="STRING" id="489703.SAMN04488038_107216"/>